<accession>A0A2P2QXW5</accession>
<protein>
    <submittedName>
        <fullName evidence="1">Uncharacterized protein</fullName>
    </submittedName>
</protein>
<reference evidence="1" key="1">
    <citation type="submission" date="2018-02" db="EMBL/GenBank/DDBJ databases">
        <title>Rhizophora mucronata_Transcriptome.</title>
        <authorList>
            <person name="Meera S.P."/>
            <person name="Sreeshan A."/>
            <person name="Augustine A."/>
        </authorList>
    </citation>
    <scope>NUCLEOTIDE SEQUENCE</scope>
    <source>
        <tissue evidence="1">Leaf</tissue>
    </source>
</reference>
<dbReference type="AlphaFoldDB" id="A0A2P2QXW5"/>
<dbReference type="EMBL" id="GGEC01091334">
    <property type="protein sequence ID" value="MBX71818.1"/>
    <property type="molecule type" value="Transcribed_RNA"/>
</dbReference>
<evidence type="ECO:0000313" key="1">
    <source>
        <dbReference type="EMBL" id="MBX71818.1"/>
    </source>
</evidence>
<organism evidence="1">
    <name type="scientific">Rhizophora mucronata</name>
    <name type="common">Asiatic mangrove</name>
    <dbReference type="NCBI Taxonomy" id="61149"/>
    <lineage>
        <taxon>Eukaryota</taxon>
        <taxon>Viridiplantae</taxon>
        <taxon>Streptophyta</taxon>
        <taxon>Embryophyta</taxon>
        <taxon>Tracheophyta</taxon>
        <taxon>Spermatophyta</taxon>
        <taxon>Magnoliopsida</taxon>
        <taxon>eudicotyledons</taxon>
        <taxon>Gunneridae</taxon>
        <taxon>Pentapetalae</taxon>
        <taxon>rosids</taxon>
        <taxon>fabids</taxon>
        <taxon>Malpighiales</taxon>
        <taxon>Rhizophoraceae</taxon>
        <taxon>Rhizophora</taxon>
    </lineage>
</organism>
<name>A0A2P2QXW5_RHIMU</name>
<sequence length="33" mass="4209">MHSLNLCENFVWDQFHQTFYNFFRINSIKHFIM</sequence>
<proteinExistence type="predicted"/>